<organism evidence="1 2">
    <name type="scientific">Solihabitans fulvus</name>
    <dbReference type="NCBI Taxonomy" id="1892852"/>
    <lineage>
        <taxon>Bacteria</taxon>
        <taxon>Bacillati</taxon>
        <taxon>Actinomycetota</taxon>
        <taxon>Actinomycetes</taxon>
        <taxon>Pseudonocardiales</taxon>
        <taxon>Pseudonocardiaceae</taxon>
        <taxon>Solihabitans</taxon>
    </lineage>
</organism>
<dbReference type="Gene3D" id="3.30.930.10">
    <property type="entry name" value="Bira Bifunctional Protein, Domain 2"/>
    <property type="match status" value="1"/>
</dbReference>
<name>A0A5B2WTH6_9PSEU</name>
<dbReference type="SUPFAM" id="SSF55681">
    <property type="entry name" value="Class II aaRS and biotin synthetases"/>
    <property type="match status" value="1"/>
</dbReference>
<sequence>MDDALRGGALAILDPDHTALLRELDRTFAGWAAGAGEICPPPIYRIDDLRKFDIYKNFPHLSLVASELDVDRVVDAADSGAFGREQLLGARFGLPSATCYGAYLFYENSQVAAETTVTLVNRCFRREDSYGGLRRLLSFQMREIVAIGSAEHAQDLLARLSVRIIAFATDLLLDVEKVPASDPFFEQDGGRALLQKLSPVKHEFRCEDLAISSVNTHRNFFGERCAITTADTGEPAFTSCVAFGLERWVAVLVSRYGDPRKALAAVRDAAQRTN</sequence>
<dbReference type="OrthoDB" id="583154at2"/>
<evidence type="ECO:0008006" key="3">
    <source>
        <dbReference type="Google" id="ProtNLM"/>
    </source>
</evidence>
<dbReference type="EMBL" id="VUOB01000057">
    <property type="protein sequence ID" value="KAA2255353.1"/>
    <property type="molecule type" value="Genomic_DNA"/>
</dbReference>
<comment type="caution">
    <text evidence="1">The sequence shown here is derived from an EMBL/GenBank/DDBJ whole genome shotgun (WGS) entry which is preliminary data.</text>
</comment>
<dbReference type="AlphaFoldDB" id="A0A5B2WTH6"/>
<dbReference type="InterPro" id="IPR045864">
    <property type="entry name" value="aa-tRNA-synth_II/BPL/LPL"/>
</dbReference>
<dbReference type="Proteomes" id="UP000323454">
    <property type="component" value="Unassembled WGS sequence"/>
</dbReference>
<dbReference type="RefSeq" id="WP_149852924.1">
    <property type="nucleotide sequence ID" value="NZ_VUOB01000057.1"/>
</dbReference>
<evidence type="ECO:0000313" key="1">
    <source>
        <dbReference type="EMBL" id="KAA2255353.1"/>
    </source>
</evidence>
<gene>
    <name evidence="1" type="ORF">F0L68_28520</name>
</gene>
<accession>A0A5B2WTH6</accession>
<proteinExistence type="predicted"/>
<reference evidence="1 2" key="1">
    <citation type="submission" date="2019-09" db="EMBL/GenBank/DDBJ databases">
        <title>Goodfellowia gen. nov., a new genus of the Pseudonocardineae related to Actinoalloteichus, containing Goodfellowia coeruleoviolacea gen. nov., comb. nov. gen. nov., comb. nov.</title>
        <authorList>
            <person name="Labeda D."/>
        </authorList>
    </citation>
    <scope>NUCLEOTIDE SEQUENCE [LARGE SCALE GENOMIC DNA]</scope>
    <source>
        <strain evidence="1 2">AN110305</strain>
    </source>
</reference>
<evidence type="ECO:0000313" key="2">
    <source>
        <dbReference type="Proteomes" id="UP000323454"/>
    </source>
</evidence>
<keyword evidence="2" id="KW-1185">Reference proteome</keyword>
<protein>
    <recommendedName>
        <fullName evidence="3">tRNA synthetase class II core domain (G, H, P, S and T)</fullName>
    </recommendedName>
</protein>
<reference evidence="1 2" key="2">
    <citation type="submission" date="2019-09" db="EMBL/GenBank/DDBJ databases">
        <authorList>
            <person name="Jin C."/>
        </authorList>
    </citation>
    <scope>NUCLEOTIDE SEQUENCE [LARGE SCALE GENOMIC DNA]</scope>
    <source>
        <strain evidence="1 2">AN110305</strain>
    </source>
</reference>